<dbReference type="SUPFAM" id="SSF53474">
    <property type="entry name" value="alpha/beta-Hydrolases"/>
    <property type="match status" value="1"/>
</dbReference>
<dbReference type="EMBL" id="FNBW01000002">
    <property type="protein sequence ID" value="SDF23083.1"/>
    <property type="molecule type" value="Genomic_DNA"/>
</dbReference>
<accession>A0A8G2BF37</accession>
<dbReference type="InterPro" id="IPR029058">
    <property type="entry name" value="AB_hydrolase_fold"/>
</dbReference>
<protein>
    <submittedName>
        <fullName evidence="2">Alpha/beta hydrolase family protein</fullName>
    </submittedName>
</protein>
<evidence type="ECO:0000259" key="1">
    <source>
        <dbReference type="Pfam" id="PF12697"/>
    </source>
</evidence>
<dbReference type="PANTHER" id="PTHR37017:SF11">
    <property type="entry name" value="ESTERASE_LIPASE_THIOESTERASE DOMAIN-CONTAINING PROTEIN"/>
    <property type="match status" value="1"/>
</dbReference>
<evidence type="ECO:0000313" key="2">
    <source>
        <dbReference type="EMBL" id="SDF23083.1"/>
    </source>
</evidence>
<proteinExistence type="predicted"/>
<dbReference type="Pfam" id="PF12697">
    <property type="entry name" value="Abhydrolase_6"/>
    <property type="match status" value="1"/>
</dbReference>
<keyword evidence="3" id="KW-1185">Reference proteome</keyword>
<keyword evidence="2" id="KW-0378">Hydrolase</keyword>
<name>A0A8G2BF37_9PROT</name>
<dbReference type="OrthoDB" id="9814966at2"/>
<organism evidence="2 3">
    <name type="scientific">Thalassobaculum litoreum DSM 18839</name>
    <dbReference type="NCBI Taxonomy" id="1123362"/>
    <lineage>
        <taxon>Bacteria</taxon>
        <taxon>Pseudomonadati</taxon>
        <taxon>Pseudomonadota</taxon>
        <taxon>Alphaproteobacteria</taxon>
        <taxon>Rhodospirillales</taxon>
        <taxon>Thalassobaculaceae</taxon>
        <taxon>Thalassobaculum</taxon>
    </lineage>
</organism>
<sequence length="234" mass="25440">MTTFVLVHGAWHGGWCWVRVAERLRAAGHTVFTPTLTGLADRSHLMSPTLSLMTHIKDVVGLLEWEELSDVVLVGHSYGGVVITGAADRAVGRVKSLIYLDALVPAHGQSAMDVRRPEQVEAAYAAAKATGNGWRIPPTTAATFMVNEADQAWVDSKCTDLPLACFTEPLYLSGAIDAITTRVYIRAAGYPAPQFDATLEAFRDDDYDTYAVDCGHDVMVDAPEELTEILVKYA</sequence>
<dbReference type="PANTHER" id="PTHR37017">
    <property type="entry name" value="AB HYDROLASE-1 DOMAIN-CONTAINING PROTEIN-RELATED"/>
    <property type="match status" value="1"/>
</dbReference>
<dbReference type="InterPro" id="IPR000073">
    <property type="entry name" value="AB_hydrolase_1"/>
</dbReference>
<dbReference type="InterPro" id="IPR052897">
    <property type="entry name" value="Sec-Metab_Biosynth_Hydrolase"/>
</dbReference>
<dbReference type="GO" id="GO:0016787">
    <property type="term" value="F:hydrolase activity"/>
    <property type="evidence" value="ECO:0007669"/>
    <property type="project" value="UniProtKB-KW"/>
</dbReference>
<dbReference type="Proteomes" id="UP000198615">
    <property type="component" value="Unassembled WGS sequence"/>
</dbReference>
<dbReference type="AlphaFoldDB" id="A0A8G2BF37"/>
<reference evidence="2 3" key="1">
    <citation type="submission" date="2016-10" db="EMBL/GenBank/DDBJ databases">
        <authorList>
            <person name="Varghese N."/>
            <person name="Submissions S."/>
        </authorList>
    </citation>
    <scope>NUCLEOTIDE SEQUENCE [LARGE SCALE GENOMIC DNA]</scope>
    <source>
        <strain evidence="2 3">DSM 18839</strain>
    </source>
</reference>
<dbReference type="Gene3D" id="3.40.50.1820">
    <property type="entry name" value="alpha/beta hydrolase"/>
    <property type="match status" value="1"/>
</dbReference>
<dbReference type="RefSeq" id="WP_093148170.1">
    <property type="nucleotide sequence ID" value="NZ_FNBW01000002.1"/>
</dbReference>
<evidence type="ECO:0000313" key="3">
    <source>
        <dbReference type="Proteomes" id="UP000198615"/>
    </source>
</evidence>
<gene>
    <name evidence="2" type="ORF">SAMN05660686_00656</name>
</gene>
<feature type="domain" description="AB hydrolase-1" evidence="1">
    <location>
        <begin position="4"/>
        <end position="227"/>
    </location>
</feature>
<comment type="caution">
    <text evidence="2">The sequence shown here is derived from an EMBL/GenBank/DDBJ whole genome shotgun (WGS) entry which is preliminary data.</text>
</comment>